<feature type="region of interest" description="Disordered" evidence="5">
    <location>
        <begin position="358"/>
        <end position="392"/>
    </location>
</feature>
<organism evidence="7">
    <name type="scientific">Rhodotorula toruloides</name>
    <name type="common">Yeast</name>
    <name type="synonym">Rhodosporidium toruloides</name>
    <dbReference type="NCBI Taxonomy" id="5286"/>
    <lineage>
        <taxon>Eukaryota</taxon>
        <taxon>Fungi</taxon>
        <taxon>Dikarya</taxon>
        <taxon>Basidiomycota</taxon>
        <taxon>Pucciniomycotina</taxon>
        <taxon>Microbotryomycetes</taxon>
        <taxon>Sporidiobolales</taxon>
        <taxon>Sporidiobolaceae</taxon>
        <taxon>Rhodotorula</taxon>
    </lineage>
</organism>
<dbReference type="SUPFAM" id="SSF46785">
    <property type="entry name" value="Winged helix' DNA-binding domain"/>
    <property type="match status" value="1"/>
</dbReference>
<dbReference type="Pfam" id="PF00447">
    <property type="entry name" value="HSF_DNA-bind"/>
    <property type="match status" value="1"/>
</dbReference>
<dbReference type="GO" id="GO:0043565">
    <property type="term" value="F:sequence-specific DNA binding"/>
    <property type="evidence" value="ECO:0007669"/>
    <property type="project" value="InterPro"/>
</dbReference>
<dbReference type="GO" id="GO:0003700">
    <property type="term" value="F:DNA-binding transcription factor activity"/>
    <property type="evidence" value="ECO:0007669"/>
    <property type="project" value="InterPro"/>
</dbReference>
<reference evidence="7" key="1">
    <citation type="journal article" date="2014" name="Genome Announc.">
        <title>Draft genome sequence of Rhodosporidium toruloides CECT1137, an oleaginous yeast of biotechnological interest.</title>
        <authorList>
            <person name="Morin N."/>
            <person name="Calcas X."/>
            <person name="Devillers H."/>
            <person name="Durrens P."/>
            <person name="Sherman D.J."/>
            <person name="Nicaud J.-M."/>
            <person name="Neuveglise C."/>
        </authorList>
    </citation>
    <scope>NUCLEOTIDE SEQUENCE</scope>
    <source>
        <strain evidence="7">CECT1137</strain>
    </source>
</reference>
<evidence type="ECO:0000256" key="5">
    <source>
        <dbReference type="SAM" id="MobiDB-lite"/>
    </source>
</evidence>
<evidence type="ECO:0000259" key="6">
    <source>
        <dbReference type="SMART" id="SM00415"/>
    </source>
</evidence>
<evidence type="ECO:0000256" key="3">
    <source>
        <dbReference type="ARBA" id="ARBA00023242"/>
    </source>
</evidence>
<feature type="domain" description="HSF-type DNA-binding" evidence="6">
    <location>
        <begin position="12"/>
        <end position="137"/>
    </location>
</feature>
<sequence>MSTSSDPPPRAPRSQFLQKLHGLLEHPLDSTGLRWVTDDSFEVSSKDAVAIHALSPAFEFNSLSSFIRQLSYYSFRRLSDRRRSTERRNSNTGYILFTQVLLRRARPRPRLIHLIYSHPSGFFVRGDPSKLTQIVRKPRNRPEKGRRVSTTSSMASDEMPIAYEPPAVPHLPAWTTAPEYQRPPFSARTSVNLPSLSSSFASRNEFVQWRNYAPTTGGWLDPNRADASDRFSAMPRRSSLGDFKLAAPTFSSGLPGVQEARPPLRKAASSLTVQTQNLVPQQPYFEPASEDCQPGFRPSPYPTPTFSPTTNTFFTATNGSAHDYYAAPAAGPAWTPAQHVQQHSHVAYDPSPFPPAYQPIAPTKITPTHDQLSYHTPSPDASPLQSTASLPGTNHLDAAQAHLVGGSIVPSNNYLLGNHSSVGGGGYSQVSALSSSPSRTYFSTQQQPAWSPAPVRTSYV</sequence>
<accession>A0A061BEN3</accession>
<gene>
    <name evidence="7" type="ORF">RHTO0S_12e03620g</name>
</gene>
<name>A0A061BEN3_RHOTO</name>
<dbReference type="Gene3D" id="1.10.10.10">
    <property type="entry name" value="Winged helix-like DNA-binding domain superfamily/Winged helix DNA-binding domain"/>
    <property type="match status" value="1"/>
</dbReference>
<dbReference type="InterPro" id="IPR000232">
    <property type="entry name" value="HSF_DNA-bd"/>
</dbReference>
<comment type="subcellular location">
    <subcellularLocation>
        <location evidence="1">Nucleus</location>
    </subcellularLocation>
</comment>
<evidence type="ECO:0000256" key="2">
    <source>
        <dbReference type="ARBA" id="ARBA00023125"/>
    </source>
</evidence>
<evidence type="ECO:0000313" key="7">
    <source>
        <dbReference type="EMBL" id="CDR46356.1"/>
    </source>
</evidence>
<dbReference type="GO" id="GO:0005634">
    <property type="term" value="C:nucleus"/>
    <property type="evidence" value="ECO:0007669"/>
    <property type="project" value="UniProtKB-SubCell"/>
</dbReference>
<dbReference type="EMBL" id="LK052947">
    <property type="protein sequence ID" value="CDR46356.1"/>
    <property type="molecule type" value="Genomic_DNA"/>
</dbReference>
<feature type="compositionally biased region" description="Polar residues" evidence="5">
    <location>
        <begin position="383"/>
        <end position="392"/>
    </location>
</feature>
<protein>
    <submittedName>
        <fullName evidence="7">RHTO0S12e03620g1_1</fullName>
    </submittedName>
</protein>
<dbReference type="InterPro" id="IPR036388">
    <property type="entry name" value="WH-like_DNA-bd_sf"/>
</dbReference>
<dbReference type="SMART" id="SM00415">
    <property type="entry name" value="HSF"/>
    <property type="match status" value="1"/>
</dbReference>
<dbReference type="PANTHER" id="PTHR10015:SF206">
    <property type="entry name" value="HSF-TYPE DNA-BINDING DOMAIN-CONTAINING PROTEIN"/>
    <property type="match status" value="1"/>
</dbReference>
<dbReference type="InterPro" id="IPR036390">
    <property type="entry name" value="WH_DNA-bd_sf"/>
</dbReference>
<keyword evidence="3" id="KW-0539">Nucleus</keyword>
<dbReference type="PANTHER" id="PTHR10015">
    <property type="entry name" value="HEAT SHOCK TRANSCRIPTION FACTOR"/>
    <property type="match status" value="1"/>
</dbReference>
<proteinExistence type="inferred from homology"/>
<evidence type="ECO:0000256" key="4">
    <source>
        <dbReference type="RuleBase" id="RU004020"/>
    </source>
</evidence>
<dbReference type="OrthoDB" id="2525070at2759"/>
<feature type="compositionally biased region" description="Polar residues" evidence="5">
    <location>
        <begin position="365"/>
        <end position="376"/>
    </location>
</feature>
<evidence type="ECO:0000256" key="1">
    <source>
        <dbReference type="ARBA" id="ARBA00004123"/>
    </source>
</evidence>
<dbReference type="AlphaFoldDB" id="A0A061BEN3"/>
<keyword evidence="2" id="KW-0238">DNA-binding</keyword>
<comment type="similarity">
    <text evidence="4">Belongs to the HSF family.</text>
</comment>